<gene>
    <name evidence="2" type="ORF">V7S43_018963</name>
</gene>
<evidence type="ECO:0000313" key="3">
    <source>
        <dbReference type="Proteomes" id="UP001632037"/>
    </source>
</evidence>
<evidence type="ECO:0000256" key="1">
    <source>
        <dbReference type="SAM" id="MobiDB-lite"/>
    </source>
</evidence>
<keyword evidence="3" id="KW-1185">Reference proteome</keyword>
<sequence>MRQQPEWHSRMGQAQMEFLARECLESMERQHRREQRDLDARREIQNLINRLLESENAKLKAQRRADDLEERRSQVSDRKLRDRDAISELEALKTEF</sequence>
<protein>
    <submittedName>
        <fullName evidence="2">Uncharacterized protein</fullName>
    </submittedName>
</protein>
<dbReference type="EMBL" id="JBIMZQ010000092">
    <property type="protein sequence ID" value="KAL3656211.1"/>
    <property type="molecule type" value="Genomic_DNA"/>
</dbReference>
<name>A0ABD3EPQ8_9STRA</name>
<evidence type="ECO:0000313" key="2">
    <source>
        <dbReference type="EMBL" id="KAL3656211.1"/>
    </source>
</evidence>
<proteinExistence type="predicted"/>
<reference evidence="2 3" key="1">
    <citation type="submission" date="2024-09" db="EMBL/GenBank/DDBJ databases">
        <title>Genome sequencing and assembly of Phytophthora oleae, isolate VK10A, causative agent of rot of olive drupes.</title>
        <authorList>
            <person name="Conti Taguali S."/>
            <person name="Riolo M."/>
            <person name="La Spada F."/>
            <person name="Cacciola S.O."/>
            <person name="Dionisio G."/>
        </authorList>
    </citation>
    <scope>NUCLEOTIDE SEQUENCE [LARGE SCALE GENOMIC DNA]</scope>
    <source>
        <strain evidence="2 3">VK10A</strain>
    </source>
</reference>
<dbReference type="Proteomes" id="UP001632037">
    <property type="component" value="Unassembled WGS sequence"/>
</dbReference>
<dbReference type="AlphaFoldDB" id="A0ABD3EPQ8"/>
<comment type="caution">
    <text evidence="2">The sequence shown here is derived from an EMBL/GenBank/DDBJ whole genome shotgun (WGS) entry which is preliminary data.</text>
</comment>
<accession>A0ABD3EPQ8</accession>
<feature type="region of interest" description="Disordered" evidence="1">
    <location>
        <begin position="59"/>
        <end position="79"/>
    </location>
</feature>
<organism evidence="2 3">
    <name type="scientific">Phytophthora oleae</name>
    <dbReference type="NCBI Taxonomy" id="2107226"/>
    <lineage>
        <taxon>Eukaryota</taxon>
        <taxon>Sar</taxon>
        <taxon>Stramenopiles</taxon>
        <taxon>Oomycota</taxon>
        <taxon>Peronosporomycetes</taxon>
        <taxon>Peronosporales</taxon>
        <taxon>Peronosporaceae</taxon>
        <taxon>Phytophthora</taxon>
    </lineage>
</organism>